<dbReference type="AlphaFoldDB" id="A0A1I7U6A7"/>
<sequence length="80" mass="9267">MFRLPPLPSTLLKNAASSQETYRPARVLFPRLNDDHHERGIHSAQITLKSYYISRRSLTEYYPTYDSTINDSLCANSTIY</sequence>
<name>A0A1I7U6A7_9PELO</name>
<keyword evidence="1" id="KW-1185">Reference proteome</keyword>
<accession>A0A1I7U6A7</accession>
<organism evidence="1 2">
    <name type="scientific">Caenorhabditis tropicalis</name>
    <dbReference type="NCBI Taxonomy" id="1561998"/>
    <lineage>
        <taxon>Eukaryota</taxon>
        <taxon>Metazoa</taxon>
        <taxon>Ecdysozoa</taxon>
        <taxon>Nematoda</taxon>
        <taxon>Chromadorea</taxon>
        <taxon>Rhabditida</taxon>
        <taxon>Rhabditina</taxon>
        <taxon>Rhabditomorpha</taxon>
        <taxon>Rhabditoidea</taxon>
        <taxon>Rhabditidae</taxon>
        <taxon>Peloderinae</taxon>
        <taxon>Caenorhabditis</taxon>
    </lineage>
</organism>
<reference evidence="2" key="1">
    <citation type="submission" date="2016-11" db="UniProtKB">
        <authorList>
            <consortium name="WormBaseParasite"/>
        </authorList>
    </citation>
    <scope>IDENTIFICATION</scope>
</reference>
<evidence type="ECO:0000313" key="1">
    <source>
        <dbReference type="Proteomes" id="UP000095282"/>
    </source>
</evidence>
<proteinExistence type="predicted"/>
<dbReference type="Proteomes" id="UP000095282">
    <property type="component" value="Unplaced"/>
</dbReference>
<protein>
    <submittedName>
        <fullName evidence="2">PAZ domain-containing protein</fullName>
    </submittedName>
</protein>
<evidence type="ECO:0000313" key="2">
    <source>
        <dbReference type="WBParaSite" id="Csp11.Scaffold629.g15294.t1"/>
    </source>
</evidence>
<dbReference type="WBParaSite" id="Csp11.Scaffold629.g15294.t1">
    <property type="protein sequence ID" value="Csp11.Scaffold629.g15294.t1"/>
    <property type="gene ID" value="Csp11.Scaffold629.g15294"/>
</dbReference>